<proteinExistence type="predicted"/>
<evidence type="ECO:0000313" key="2">
    <source>
        <dbReference type="Proteomes" id="UP000030755"/>
    </source>
</evidence>
<dbReference type="Proteomes" id="UP000030755">
    <property type="component" value="Unassembled WGS sequence"/>
</dbReference>
<accession>A0A075ASS0</accession>
<name>A0A075ASS0_ROZAC</name>
<organism evidence="1 2">
    <name type="scientific">Rozella allomycis (strain CSF55)</name>
    <dbReference type="NCBI Taxonomy" id="988480"/>
    <lineage>
        <taxon>Eukaryota</taxon>
        <taxon>Fungi</taxon>
        <taxon>Fungi incertae sedis</taxon>
        <taxon>Cryptomycota</taxon>
        <taxon>Cryptomycota incertae sedis</taxon>
        <taxon>Rozella</taxon>
    </lineage>
</organism>
<dbReference type="EMBL" id="KE561067">
    <property type="protein sequence ID" value="EPZ33331.1"/>
    <property type="molecule type" value="Genomic_DNA"/>
</dbReference>
<reference evidence="1 2" key="1">
    <citation type="journal article" date="2013" name="Curr. Biol.">
        <title>Shared signatures of parasitism and phylogenomics unite Cryptomycota and microsporidia.</title>
        <authorList>
            <person name="James T.Y."/>
            <person name="Pelin A."/>
            <person name="Bonen L."/>
            <person name="Ahrendt S."/>
            <person name="Sain D."/>
            <person name="Corradi N."/>
            <person name="Stajich J.E."/>
        </authorList>
    </citation>
    <scope>NUCLEOTIDE SEQUENCE [LARGE SCALE GENOMIC DNA]</scope>
    <source>
        <strain evidence="1 2">CSF55</strain>
    </source>
</reference>
<sequence length="78" mass="9150">MTINKRDKPPEALISNFKNMLSHRQCYLLNTSRMDYLVQSLYDPVSQNETDINLIVDSIEEEIVQQAQYSIQMLTKIE</sequence>
<dbReference type="AlphaFoldDB" id="A0A075ASS0"/>
<protein>
    <submittedName>
        <fullName evidence="1">Uncharacterized protein</fullName>
    </submittedName>
</protein>
<evidence type="ECO:0000313" key="1">
    <source>
        <dbReference type="EMBL" id="EPZ33331.1"/>
    </source>
</evidence>
<dbReference type="HOGENOM" id="CLU_2623374_0_0_1"/>
<gene>
    <name evidence="1" type="ORF">O9G_001743</name>
</gene>
<keyword evidence="2" id="KW-1185">Reference proteome</keyword>